<feature type="domain" description="HTH tetR-type" evidence="5">
    <location>
        <begin position="10"/>
        <end position="70"/>
    </location>
</feature>
<dbReference type="PANTHER" id="PTHR30055">
    <property type="entry name" value="HTH-TYPE TRANSCRIPTIONAL REGULATOR RUTR"/>
    <property type="match status" value="1"/>
</dbReference>
<dbReference type="RefSeq" id="WP_344620698.1">
    <property type="nucleotide sequence ID" value="NZ_BAAARV010000141.1"/>
</dbReference>
<evidence type="ECO:0000256" key="1">
    <source>
        <dbReference type="ARBA" id="ARBA00023015"/>
    </source>
</evidence>
<dbReference type="Gene3D" id="1.10.357.10">
    <property type="entry name" value="Tetracycline Repressor, domain 2"/>
    <property type="match status" value="1"/>
</dbReference>
<name>A0ABP5V5U0_9ACTN</name>
<dbReference type="InterPro" id="IPR050109">
    <property type="entry name" value="HTH-type_TetR-like_transc_reg"/>
</dbReference>
<dbReference type="SUPFAM" id="SSF46689">
    <property type="entry name" value="Homeodomain-like"/>
    <property type="match status" value="1"/>
</dbReference>
<feature type="DNA-binding region" description="H-T-H motif" evidence="4">
    <location>
        <begin position="33"/>
        <end position="52"/>
    </location>
</feature>
<gene>
    <name evidence="6" type="ORF">GCM10010170_109110</name>
</gene>
<dbReference type="EMBL" id="BAAARV010000141">
    <property type="protein sequence ID" value="GAA2394867.1"/>
    <property type="molecule type" value="Genomic_DNA"/>
</dbReference>
<keyword evidence="7" id="KW-1185">Reference proteome</keyword>
<keyword evidence="1" id="KW-0805">Transcription regulation</keyword>
<evidence type="ECO:0000256" key="3">
    <source>
        <dbReference type="ARBA" id="ARBA00023163"/>
    </source>
</evidence>
<keyword evidence="3" id="KW-0804">Transcription</keyword>
<dbReference type="Pfam" id="PF00440">
    <property type="entry name" value="TetR_N"/>
    <property type="match status" value="1"/>
</dbReference>
<organism evidence="6 7">
    <name type="scientific">Dactylosporangium salmoneum</name>
    <dbReference type="NCBI Taxonomy" id="53361"/>
    <lineage>
        <taxon>Bacteria</taxon>
        <taxon>Bacillati</taxon>
        <taxon>Actinomycetota</taxon>
        <taxon>Actinomycetes</taxon>
        <taxon>Micromonosporales</taxon>
        <taxon>Micromonosporaceae</taxon>
        <taxon>Dactylosporangium</taxon>
    </lineage>
</organism>
<proteinExistence type="predicted"/>
<evidence type="ECO:0000256" key="2">
    <source>
        <dbReference type="ARBA" id="ARBA00023125"/>
    </source>
</evidence>
<comment type="caution">
    <text evidence="6">The sequence shown here is derived from an EMBL/GenBank/DDBJ whole genome shotgun (WGS) entry which is preliminary data.</text>
</comment>
<dbReference type="PANTHER" id="PTHR30055:SF234">
    <property type="entry name" value="HTH-TYPE TRANSCRIPTIONAL REGULATOR BETI"/>
    <property type="match status" value="1"/>
</dbReference>
<dbReference type="InterPro" id="IPR001647">
    <property type="entry name" value="HTH_TetR"/>
</dbReference>
<dbReference type="Proteomes" id="UP001501444">
    <property type="component" value="Unassembled WGS sequence"/>
</dbReference>
<dbReference type="PROSITE" id="PS01081">
    <property type="entry name" value="HTH_TETR_1"/>
    <property type="match status" value="1"/>
</dbReference>
<protein>
    <submittedName>
        <fullName evidence="6">TetR/AcrR family transcriptional regulator</fullName>
    </submittedName>
</protein>
<dbReference type="PROSITE" id="PS50977">
    <property type="entry name" value="HTH_TETR_2"/>
    <property type="match status" value="1"/>
</dbReference>
<dbReference type="PRINTS" id="PR00455">
    <property type="entry name" value="HTHTETR"/>
</dbReference>
<evidence type="ECO:0000259" key="5">
    <source>
        <dbReference type="PROSITE" id="PS50977"/>
    </source>
</evidence>
<dbReference type="InterPro" id="IPR009057">
    <property type="entry name" value="Homeodomain-like_sf"/>
</dbReference>
<evidence type="ECO:0000313" key="6">
    <source>
        <dbReference type="EMBL" id="GAA2394867.1"/>
    </source>
</evidence>
<dbReference type="Gene3D" id="1.10.10.60">
    <property type="entry name" value="Homeodomain-like"/>
    <property type="match status" value="1"/>
</dbReference>
<sequence length="199" mass="21514">MDGLRERKKARTRQALSDAATRLFAERGFEAVTVAEIAAAADVGVGTVFNYFRAKEDLFFDRADAIEAGLVDAVATRPPGRSVTAAFRRWHEAELDFMLDPRAEEPIRRYFTAIAASHSLQTAEHALFCRLQSALAGAARVPTPSPPADPMPDILAALLMALHRAVLDAVRDAPATARRTSRLAFAALSPAAEAWGGTR</sequence>
<evidence type="ECO:0000256" key="4">
    <source>
        <dbReference type="PROSITE-ProRule" id="PRU00335"/>
    </source>
</evidence>
<dbReference type="InterPro" id="IPR023772">
    <property type="entry name" value="DNA-bd_HTH_TetR-type_CS"/>
</dbReference>
<evidence type="ECO:0000313" key="7">
    <source>
        <dbReference type="Proteomes" id="UP001501444"/>
    </source>
</evidence>
<reference evidence="7" key="1">
    <citation type="journal article" date="2019" name="Int. J. Syst. Evol. Microbiol.">
        <title>The Global Catalogue of Microorganisms (GCM) 10K type strain sequencing project: providing services to taxonomists for standard genome sequencing and annotation.</title>
        <authorList>
            <consortium name="The Broad Institute Genomics Platform"/>
            <consortium name="The Broad Institute Genome Sequencing Center for Infectious Disease"/>
            <person name="Wu L."/>
            <person name="Ma J."/>
        </authorList>
    </citation>
    <scope>NUCLEOTIDE SEQUENCE [LARGE SCALE GENOMIC DNA]</scope>
    <source>
        <strain evidence="7">JCM 3272</strain>
    </source>
</reference>
<keyword evidence="2 4" id="KW-0238">DNA-binding</keyword>
<accession>A0ABP5V5U0</accession>